<dbReference type="EMBL" id="AUWU02000005">
    <property type="protein sequence ID" value="KAH0573072.1"/>
    <property type="molecule type" value="Genomic_DNA"/>
</dbReference>
<protein>
    <submittedName>
        <fullName evidence="1">Uncharacterized protein</fullName>
    </submittedName>
</protein>
<evidence type="ECO:0000313" key="1">
    <source>
        <dbReference type="EMBL" id="EST46849.1"/>
    </source>
</evidence>
<organism evidence="1">
    <name type="scientific">Spironucleus salmonicida</name>
    <dbReference type="NCBI Taxonomy" id="348837"/>
    <lineage>
        <taxon>Eukaryota</taxon>
        <taxon>Metamonada</taxon>
        <taxon>Diplomonadida</taxon>
        <taxon>Hexamitidae</taxon>
        <taxon>Hexamitinae</taxon>
        <taxon>Spironucleus</taxon>
    </lineage>
</organism>
<dbReference type="AlphaFoldDB" id="V6M108"/>
<proteinExistence type="predicted"/>
<reference evidence="1 2" key="1">
    <citation type="journal article" date="2014" name="PLoS Genet.">
        <title>The Genome of Spironucleus salmonicida Highlights a Fish Pathogen Adapted to Fluctuating Environments.</title>
        <authorList>
            <person name="Xu F."/>
            <person name="Jerlstrom-Hultqvist J."/>
            <person name="Einarsson E."/>
            <person name="Astvaldsson A."/>
            <person name="Svard S.G."/>
            <person name="Andersson J.O."/>
        </authorList>
    </citation>
    <scope>NUCLEOTIDE SEQUENCE</scope>
    <source>
        <strain evidence="2">ATCC 50377</strain>
    </source>
</reference>
<accession>V6M108</accession>
<dbReference type="Proteomes" id="UP000018208">
    <property type="component" value="Unassembled WGS sequence"/>
</dbReference>
<gene>
    <name evidence="1" type="ORF">SS50377_13113</name>
    <name evidence="2" type="ORF">SS50377_25190</name>
</gene>
<dbReference type="EMBL" id="KI546059">
    <property type="protein sequence ID" value="EST46849.1"/>
    <property type="molecule type" value="Genomic_DNA"/>
</dbReference>
<keyword evidence="3" id="KW-1185">Reference proteome</keyword>
<evidence type="ECO:0000313" key="3">
    <source>
        <dbReference type="Proteomes" id="UP000018208"/>
    </source>
</evidence>
<dbReference type="VEuPathDB" id="GiardiaDB:SS50377_25190"/>
<sequence length="103" mass="11993">MGGRVSKITEQADEDIEVLVKIHSQKQLVQCEFHQVMSMPQKMNQYCDEIEMNAFPSQKNFSDNQALNINKIQSLDQFLILQESHNSITVEAETSIWEEYDQQ</sequence>
<name>V6M108_9EUKA</name>
<reference evidence="2" key="2">
    <citation type="submission" date="2020-12" db="EMBL/GenBank/DDBJ databases">
        <title>New Spironucleus salmonicida genome in near-complete chromosomes.</title>
        <authorList>
            <person name="Xu F."/>
            <person name="Kurt Z."/>
            <person name="Jimenez-Gonzalez A."/>
            <person name="Astvaldsson A."/>
            <person name="Andersson J.O."/>
            <person name="Svard S.G."/>
        </authorList>
    </citation>
    <scope>NUCLEOTIDE SEQUENCE</scope>
    <source>
        <strain evidence="2">ATCC 50377</strain>
    </source>
</reference>
<evidence type="ECO:0000313" key="2">
    <source>
        <dbReference type="EMBL" id="KAH0573072.1"/>
    </source>
</evidence>